<evidence type="ECO:0000259" key="4">
    <source>
        <dbReference type="PROSITE" id="PS51253"/>
    </source>
</evidence>
<dbReference type="EMBL" id="CAKKLH010000101">
    <property type="protein sequence ID" value="CAH0103093.1"/>
    <property type="molecule type" value="Genomic_DNA"/>
</dbReference>
<name>A0A8J2W329_9CRUS</name>
<keyword evidence="6" id="KW-1185">Reference proteome</keyword>
<dbReference type="InterPro" id="IPR009057">
    <property type="entry name" value="Homeodomain-like_sf"/>
</dbReference>
<dbReference type="AlphaFoldDB" id="A0A8J2W329"/>
<evidence type="ECO:0000256" key="1">
    <source>
        <dbReference type="ARBA" id="ARBA00004123"/>
    </source>
</evidence>
<dbReference type="SUPFAM" id="SSF46689">
    <property type="entry name" value="Homeodomain-like"/>
    <property type="match status" value="2"/>
</dbReference>
<gene>
    <name evidence="5" type="ORF">DGAL_LOCUS5627</name>
</gene>
<evidence type="ECO:0000313" key="6">
    <source>
        <dbReference type="Proteomes" id="UP000789390"/>
    </source>
</evidence>
<feature type="region of interest" description="Disordered" evidence="3">
    <location>
        <begin position="252"/>
        <end position="272"/>
    </location>
</feature>
<dbReference type="Proteomes" id="UP000789390">
    <property type="component" value="Unassembled WGS sequence"/>
</dbReference>
<comment type="caution">
    <text evidence="5">The sequence shown here is derived from an EMBL/GenBank/DDBJ whole genome shotgun (WGS) entry which is preliminary data.</text>
</comment>
<reference evidence="5" key="1">
    <citation type="submission" date="2021-11" db="EMBL/GenBank/DDBJ databases">
        <authorList>
            <person name="Schell T."/>
        </authorList>
    </citation>
    <scope>NUCLEOTIDE SEQUENCE</scope>
    <source>
        <strain evidence="5">M5</strain>
    </source>
</reference>
<comment type="subcellular location">
    <subcellularLocation>
        <location evidence="1">Nucleus</location>
    </subcellularLocation>
</comment>
<dbReference type="PROSITE" id="PS51253">
    <property type="entry name" value="HTH_CENPB"/>
    <property type="match status" value="1"/>
</dbReference>
<evidence type="ECO:0000256" key="3">
    <source>
        <dbReference type="SAM" id="MobiDB-lite"/>
    </source>
</evidence>
<keyword evidence="2" id="KW-0238">DNA-binding</keyword>
<dbReference type="OrthoDB" id="9909311at2759"/>
<evidence type="ECO:0000256" key="2">
    <source>
        <dbReference type="ARBA" id="ARBA00023125"/>
    </source>
</evidence>
<dbReference type="PANTHER" id="PTHR19303:SF73">
    <property type="entry name" value="PROTEIN PDC2"/>
    <property type="match status" value="1"/>
</dbReference>
<dbReference type="Gene3D" id="1.10.10.60">
    <property type="entry name" value="Homeodomain-like"/>
    <property type="match status" value="1"/>
</dbReference>
<dbReference type="SMART" id="SM00674">
    <property type="entry name" value="CENPB"/>
    <property type="match status" value="1"/>
</dbReference>
<dbReference type="Pfam" id="PF03221">
    <property type="entry name" value="HTH_Tnp_Tc5"/>
    <property type="match status" value="1"/>
</dbReference>
<dbReference type="GO" id="GO:0003677">
    <property type="term" value="F:DNA binding"/>
    <property type="evidence" value="ECO:0007669"/>
    <property type="project" value="UniProtKB-KW"/>
</dbReference>
<sequence length="272" mass="31394">MSDAVQQSRFKLTSTSVPKTRLGLSLAERIKVIEARQMGKSMRQLATQFGCGKTQILNTLTQKDRYIHEWEVMGRNNPSIGARKRFRHSRNEQINRSVHDWYQQQTASGLRVTGPMLQKQARHYATLLEISNFGASNGWLANFRRFYNIISSSPHPKKQNLSITFHQYHPSDKSKEDGNHQATSSSNYQHEFVAVIPERERKNRTSSRFLNTTETDPLVDSIPQQPVELTRNQTWQFKPKTAQHLRNPIMFSIPSPNSTSSVQEKKKPFRTV</sequence>
<proteinExistence type="predicted"/>
<dbReference type="PANTHER" id="PTHR19303">
    <property type="entry name" value="TRANSPOSON"/>
    <property type="match status" value="1"/>
</dbReference>
<feature type="domain" description="HTH CENPB-type" evidence="4">
    <location>
        <begin position="82"/>
        <end position="153"/>
    </location>
</feature>
<dbReference type="InterPro" id="IPR006600">
    <property type="entry name" value="HTH_CenpB_DNA-bd_dom"/>
</dbReference>
<organism evidence="5 6">
    <name type="scientific">Daphnia galeata</name>
    <dbReference type="NCBI Taxonomy" id="27404"/>
    <lineage>
        <taxon>Eukaryota</taxon>
        <taxon>Metazoa</taxon>
        <taxon>Ecdysozoa</taxon>
        <taxon>Arthropoda</taxon>
        <taxon>Crustacea</taxon>
        <taxon>Branchiopoda</taxon>
        <taxon>Diplostraca</taxon>
        <taxon>Cladocera</taxon>
        <taxon>Anomopoda</taxon>
        <taxon>Daphniidae</taxon>
        <taxon>Daphnia</taxon>
    </lineage>
</organism>
<accession>A0A8J2W329</accession>
<evidence type="ECO:0000313" key="5">
    <source>
        <dbReference type="EMBL" id="CAH0103093.1"/>
    </source>
</evidence>
<protein>
    <recommendedName>
        <fullName evidence="4">HTH CENPB-type domain-containing protein</fullName>
    </recommendedName>
</protein>
<dbReference type="InterPro" id="IPR050863">
    <property type="entry name" value="CenT-Element_Derived"/>
</dbReference>
<dbReference type="GO" id="GO:0005634">
    <property type="term" value="C:nucleus"/>
    <property type="evidence" value="ECO:0007669"/>
    <property type="project" value="UniProtKB-SubCell"/>
</dbReference>